<accession>A0A6I9QM15</accession>
<protein>
    <submittedName>
        <fullName evidence="3">Uncharacterized protein LOC105036679</fullName>
    </submittedName>
</protein>
<organism evidence="2 3">
    <name type="scientific">Elaeis guineensis var. tenera</name>
    <name type="common">Oil palm</name>
    <dbReference type="NCBI Taxonomy" id="51953"/>
    <lineage>
        <taxon>Eukaryota</taxon>
        <taxon>Viridiplantae</taxon>
        <taxon>Streptophyta</taxon>
        <taxon>Embryophyta</taxon>
        <taxon>Tracheophyta</taxon>
        <taxon>Spermatophyta</taxon>
        <taxon>Magnoliopsida</taxon>
        <taxon>Liliopsida</taxon>
        <taxon>Arecaceae</taxon>
        <taxon>Arecoideae</taxon>
        <taxon>Cocoseae</taxon>
        <taxon>Elaeidinae</taxon>
        <taxon>Elaeis</taxon>
    </lineage>
</organism>
<sequence>MEGNQRFRSLSRRRSEKEEKLIRGSNSMPSALNPRIIPTVSASETRETEPENSDDLAILEICLNSMSSALNLWIIATGSTSKTRETEPENSSAVGSASETRETEPENSSALAILEICGISPESDRRNRFKSVEMGLTASTTEIRALRSLACFSHFSWRRTGDGDCEELT</sequence>
<dbReference type="RefSeq" id="XP_010910729.1">
    <property type="nucleotide sequence ID" value="XM_010912427.3"/>
</dbReference>
<proteinExistence type="predicted"/>
<evidence type="ECO:0000313" key="3">
    <source>
        <dbReference type="RefSeq" id="XP_010910729.1"/>
    </source>
</evidence>
<reference evidence="3" key="1">
    <citation type="submission" date="2025-08" db="UniProtKB">
        <authorList>
            <consortium name="RefSeq"/>
        </authorList>
    </citation>
    <scope>IDENTIFICATION</scope>
</reference>
<dbReference type="InParanoid" id="A0A6I9QM15"/>
<keyword evidence="2" id="KW-1185">Reference proteome</keyword>
<gene>
    <name evidence="3" type="primary">LOC105036679</name>
</gene>
<feature type="region of interest" description="Disordered" evidence="1">
    <location>
        <begin position="1"/>
        <end position="52"/>
    </location>
</feature>
<evidence type="ECO:0000256" key="1">
    <source>
        <dbReference type="SAM" id="MobiDB-lite"/>
    </source>
</evidence>
<feature type="region of interest" description="Disordered" evidence="1">
    <location>
        <begin position="79"/>
        <end position="108"/>
    </location>
</feature>
<dbReference type="Proteomes" id="UP000504607">
    <property type="component" value="Unplaced"/>
</dbReference>
<evidence type="ECO:0000313" key="2">
    <source>
        <dbReference type="Proteomes" id="UP000504607"/>
    </source>
</evidence>
<feature type="compositionally biased region" description="Polar residues" evidence="1">
    <location>
        <begin position="89"/>
        <end position="98"/>
    </location>
</feature>
<name>A0A6I9QM15_ELAGV</name>
<feature type="compositionally biased region" description="Basic and acidic residues" evidence="1">
    <location>
        <begin position="13"/>
        <end position="22"/>
    </location>
</feature>
<dbReference type="AlphaFoldDB" id="A0A6I9QM15"/>